<sequence>MIHLRLLLCCLIPLLALSGCASPSPDMMGSSRGDVTVEGIRFTVYHDLNRAEVVRRGGYMTMRQRDRVPALIYRAAEQASGCASIPGSLTTRLPGDTGVGRVDLAC</sequence>
<keyword evidence="3" id="KW-1185">Reference proteome</keyword>
<evidence type="ECO:0008006" key="4">
    <source>
        <dbReference type="Google" id="ProtNLM"/>
    </source>
</evidence>
<feature type="signal peptide" evidence="1">
    <location>
        <begin position="1"/>
        <end position="21"/>
    </location>
</feature>
<evidence type="ECO:0000313" key="2">
    <source>
        <dbReference type="EMBL" id="WCR08067.1"/>
    </source>
</evidence>
<dbReference type="EMBL" id="CP067136">
    <property type="protein sequence ID" value="WCR08067.1"/>
    <property type="molecule type" value="Genomic_DNA"/>
</dbReference>
<reference evidence="2 3" key="1">
    <citation type="submission" date="2021-01" db="EMBL/GenBank/DDBJ databases">
        <title>Biogeographic distribution of Paracoccus.</title>
        <authorList>
            <person name="Hollensteiner J."/>
            <person name="Leineberger J."/>
            <person name="Brinkhoff T."/>
            <person name="Daniel R."/>
        </authorList>
    </citation>
    <scope>NUCLEOTIDE SEQUENCE [LARGE SCALE GENOMIC DNA]</scope>
    <source>
        <strain evidence="2 3">KCTC 22803</strain>
    </source>
</reference>
<evidence type="ECO:0000313" key="3">
    <source>
        <dbReference type="Proteomes" id="UP001219349"/>
    </source>
</evidence>
<keyword evidence="1" id="KW-0732">Signal</keyword>
<dbReference type="Proteomes" id="UP001219349">
    <property type="component" value="Chromosome"/>
</dbReference>
<organism evidence="2 3">
    <name type="scientific">Paracoccus fistulariae</name>
    <dbReference type="NCBI Taxonomy" id="658446"/>
    <lineage>
        <taxon>Bacteria</taxon>
        <taxon>Pseudomonadati</taxon>
        <taxon>Pseudomonadota</taxon>
        <taxon>Alphaproteobacteria</taxon>
        <taxon>Rhodobacterales</taxon>
        <taxon>Paracoccaceae</taxon>
        <taxon>Paracoccus</taxon>
    </lineage>
</organism>
<dbReference type="PROSITE" id="PS51257">
    <property type="entry name" value="PROKAR_LIPOPROTEIN"/>
    <property type="match status" value="1"/>
</dbReference>
<name>A0ABY7SNK5_9RHOB</name>
<gene>
    <name evidence="2" type="ORF">JHX87_04390</name>
</gene>
<feature type="chain" id="PRO_5045622897" description="Lipoprotein" evidence="1">
    <location>
        <begin position="22"/>
        <end position="106"/>
    </location>
</feature>
<protein>
    <recommendedName>
        <fullName evidence="4">Lipoprotein</fullName>
    </recommendedName>
</protein>
<dbReference type="RefSeq" id="WP_271882664.1">
    <property type="nucleotide sequence ID" value="NZ_CP067136.1"/>
</dbReference>
<evidence type="ECO:0000256" key="1">
    <source>
        <dbReference type="SAM" id="SignalP"/>
    </source>
</evidence>
<proteinExistence type="predicted"/>
<accession>A0ABY7SNK5</accession>